<dbReference type="InterPro" id="IPR012337">
    <property type="entry name" value="RNaseH-like_sf"/>
</dbReference>
<evidence type="ECO:0000313" key="3">
    <source>
        <dbReference type="EMBL" id="KAF5344584.1"/>
    </source>
</evidence>
<name>A0A8H5CMP3_9AGAR</name>
<gene>
    <name evidence="3" type="ORF">D9758_013888</name>
</gene>
<feature type="domain" description="HAT C-terminal dimerisation" evidence="2">
    <location>
        <begin position="85"/>
        <end position="140"/>
    </location>
</feature>
<dbReference type="GO" id="GO:0046983">
    <property type="term" value="F:protein dimerization activity"/>
    <property type="evidence" value="ECO:0007669"/>
    <property type="project" value="InterPro"/>
</dbReference>
<keyword evidence="1" id="KW-1133">Transmembrane helix</keyword>
<accession>A0A8H5CMP3</accession>
<dbReference type="Proteomes" id="UP000559256">
    <property type="component" value="Unassembled WGS sequence"/>
</dbReference>
<feature type="transmembrane region" description="Helical" evidence="1">
    <location>
        <begin position="67"/>
        <end position="85"/>
    </location>
</feature>
<dbReference type="SUPFAM" id="SSF53098">
    <property type="entry name" value="Ribonuclease H-like"/>
    <property type="match status" value="1"/>
</dbReference>
<evidence type="ECO:0000256" key="1">
    <source>
        <dbReference type="SAM" id="Phobius"/>
    </source>
</evidence>
<protein>
    <recommendedName>
        <fullName evidence="2">HAT C-terminal dimerisation domain-containing protein</fullName>
    </recommendedName>
</protein>
<comment type="caution">
    <text evidence="3">The sequence shown here is derived from an EMBL/GenBank/DDBJ whole genome shotgun (WGS) entry which is preliminary data.</text>
</comment>
<reference evidence="3 4" key="1">
    <citation type="journal article" date="2020" name="ISME J.">
        <title>Uncovering the hidden diversity of litter-decomposition mechanisms in mushroom-forming fungi.</title>
        <authorList>
            <person name="Floudas D."/>
            <person name="Bentzer J."/>
            <person name="Ahren D."/>
            <person name="Johansson T."/>
            <person name="Persson P."/>
            <person name="Tunlid A."/>
        </authorList>
    </citation>
    <scope>NUCLEOTIDE SEQUENCE [LARGE SCALE GENOMIC DNA]</scope>
    <source>
        <strain evidence="3 4">CBS 291.85</strain>
    </source>
</reference>
<dbReference type="InterPro" id="IPR008906">
    <property type="entry name" value="HATC_C_dom"/>
</dbReference>
<dbReference type="AlphaFoldDB" id="A0A8H5CMP3"/>
<organism evidence="3 4">
    <name type="scientific">Tetrapyrgos nigripes</name>
    <dbReference type="NCBI Taxonomy" id="182062"/>
    <lineage>
        <taxon>Eukaryota</taxon>
        <taxon>Fungi</taxon>
        <taxon>Dikarya</taxon>
        <taxon>Basidiomycota</taxon>
        <taxon>Agaricomycotina</taxon>
        <taxon>Agaricomycetes</taxon>
        <taxon>Agaricomycetidae</taxon>
        <taxon>Agaricales</taxon>
        <taxon>Marasmiineae</taxon>
        <taxon>Marasmiaceae</taxon>
        <taxon>Tetrapyrgos</taxon>
    </lineage>
</organism>
<keyword evidence="1" id="KW-0812">Transmembrane</keyword>
<evidence type="ECO:0000313" key="4">
    <source>
        <dbReference type="Proteomes" id="UP000559256"/>
    </source>
</evidence>
<evidence type="ECO:0000259" key="2">
    <source>
        <dbReference type="Pfam" id="PF05699"/>
    </source>
</evidence>
<keyword evidence="4" id="KW-1185">Reference proteome</keyword>
<sequence>MKASKHSSHRPSLQPSTPYTVAFNATQWFLLLFLLTVAPVAGLFFTLSQFPGFPAISQILSLTSEQAADLPCAFTGLFLYVFILLHSTDYPVWASLARDYCAIMASSVSSERTFSSAGITISKRRNRLGKDIVEPLQFLKCALRRNLIFREAPLEDDNVEADDGTLEDETEDWVELIDVDEAEDSGEDLDYDGFN</sequence>
<dbReference type="Pfam" id="PF05699">
    <property type="entry name" value="Dimer_Tnp_hAT"/>
    <property type="match status" value="1"/>
</dbReference>
<dbReference type="OrthoDB" id="3062869at2759"/>
<proteinExistence type="predicted"/>
<feature type="transmembrane region" description="Helical" evidence="1">
    <location>
        <begin position="21"/>
        <end position="47"/>
    </location>
</feature>
<keyword evidence="1" id="KW-0472">Membrane</keyword>
<dbReference type="EMBL" id="JAACJM010000122">
    <property type="protein sequence ID" value="KAF5344584.1"/>
    <property type="molecule type" value="Genomic_DNA"/>
</dbReference>